<evidence type="ECO:0000256" key="1">
    <source>
        <dbReference type="ARBA" id="ARBA00001974"/>
    </source>
</evidence>
<evidence type="ECO:0000256" key="25">
    <source>
        <dbReference type="ARBA" id="ARBA00080612"/>
    </source>
</evidence>
<evidence type="ECO:0000313" key="29">
    <source>
        <dbReference type="WBParaSite" id="jg2628"/>
    </source>
</evidence>
<evidence type="ECO:0000256" key="6">
    <source>
        <dbReference type="ARBA" id="ARBA00022516"/>
    </source>
</evidence>
<dbReference type="Pfam" id="PF01565">
    <property type="entry name" value="FAD_binding_4"/>
    <property type="match status" value="1"/>
</dbReference>
<evidence type="ECO:0000256" key="24">
    <source>
        <dbReference type="ARBA" id="ARBA00078485"/>
    </source>
</evidence>
<evidence type="ECO:0000256" key="9">
    <source>
        <dbReference type="ARBA" id="ARBA00022692"/>
    </source>
</evidence>
<dbReference type="Gene3D" id="3.30.465.10">
    <property type="match status" value="1"/>
</dbReference>
<dbReference type="InterPro" id="IPR016166">
    <property type="entry name" value="FAD-bd_PCMH"/>
</dbReference>
<evidence type="ECO:0000256" key="16">
    <source>
        <dbReference type="ARBA" id="ARBA00023034"/>
    </source>
</evidence>
<evidence type="ECO:0000256" key="3">
    <source>
        <dbReference type="ARBA" id="ARBA00004389"/>
    </source>
</evidence>
<feature type="domain" description="FAD-binding PCMH-type" evidence="27">
    <location>
        <begin position="44"/>
        <end position="227"/>
    </location>
</feature>
<evidence type="ECO:0000256" key="23">
    <source>
        <dbReference type="ARBA" id="ARBA00056986"/>
    </source>
</evidence>
<keyword evidence="6" id="KW-0444">Lipid biosynthesis</keyword>
<keyword evidence="28" id="KW-1185">Reference proteome</keyword>
<evidence type="ECO:0000256" key="4">
    <source>
        <dbReference type="ARBA" id="ARBA00012405"/>
    </source>
</evidence>
<evidence type="ECO:0000256" key="7">
    <source>
        <dbReference type="ARBA" id="ARBA00022548"/>
    </source>
</evidence>
<keyword evidence="14 26" id="KW-1133">Transmembrane helix</keyword>
<sequence length="429" mass="49362">MLKLWLNSIKSCAVRWLEKNRGIVVVLFCLPASFIFDLVIKLNFIIQRCLFYSGPEHHFTKVQGIQKEVREWNELSAKERKPLCTAKPNWLSLSTKFFNKKNCHQIPIPLYNILELDTEKLSLKVEPNASVYDMTSYLIPKGYTLAVTLEIGDATAGGLALGVGMTTHSHKVGLFQETILSYDVVLADGSVIHVTKDNEHSDLFYCLPWSHGTLAFLVALELKLITIKPFVHLQYYPIHTQDEYCEEMMKLSGAIGNTTKVPDFLEATIFDRENAVIMCGNFADVDTHKKIKRINHVSRWYKPWFYKHAESFLSHAGEEYVPIKDYLLRHNRSIFWVVEDMIPFGNHPLFRLMLGWLCPPKPAFLKFTTTSAIREMTFSKQVFQDIVMPLKTLKAQVNTATELFNTFPLLVYPCKYLTIKQKVLLDKAN</sequence>
<evidence type="ECO:0000256" key="18">
    <source>
        <dbReference type="ARBA" id="ARBA00023136"/>
    </source>
</evidence>
<proteinExistence type="predicted"/>
<dbReference type="GO" id="GO:0050614">
    <property type="term" value="F:Delta24-sterol reductase activity"/>
    <property type="evidence" value="ECO:0007669"/>
    <property type="project" value="UniProtKB-EC"/>
</dbReference>
<evidence type="ECO:0000259" key="27">
    <source>
        <dbReference type="PROSITE" id="PS51387"/>
    </source>
</evidence>
<evidence type="ECO:0000256" key="11">
    <source>
        <dbReference type="ARBA" id="ARBA00022824"/>
    </source>
</evidence>
<keyword evidence="13" id="KW-0521">NADP</keyword>
<comment type="catalytic activity">
    <reaction evidence="21">
        <text>lanosterol + NADPH + H(+) = 24,25-dihydrolanosterol + NADP(+)</text>
        <dbReference type="Rhea" id="RHEA:33919"/>
        <dbReference type="ChEBI" id="CHEBI:15378"/>
        <dbReference type="ChEBI" id="CHEBI:16521"/>
        <dbReference type="ChEBI" id="CHEBI:28113"/>
        <dbReference type="ChEBI" id="CHEBI:57783"/>
        <dbReference type="ChEBI" id="CHEBI:58349"/>
    </reaction>
    <physiologicalReaction direction="left-to-right" evidence="21">
        <dbReference type="Rhea" id="RHEA:33920"/>
    </physiologicalReaction>
</comment>
<dbReference type="InterPro" id="IPR006094">
    <property type="entry name" value="Oxid_FAD_bind_N"/>
</dbReference>
<dbReference type="PROSITE" id="PS51387">
    <property type="entry name" value="FAD_PCMH"/>
    <property type="match status" value="1"/>
</dbReference>
<comment type="cofactor">
    <cofactor evidence="1">
        <name>FAD</name>
        <dbReference type="ChEBI" id="CHEBI:57692"/>
    </cofactor>
</comment>
<comment type="subcellular location">
    <subcellularLocation>
        <location evidence="3">Endoplasmic reticulum membrane</location>
        <topology evidence="3">Single-pass membrane protein</topology>
    </subcellularLocation>
    <subcellularLocation>
        <location evidence="2">Golgi apparatus membrane</location>
        <topology evidence="2">Single-pass membrane protein</topology>
    </subcellularLocation>
</comment>
<accession>A0A915E6H1</accession>
<evidence type="ECO:0000256" key="14">
    <source>
        <dbReference type="ARBA" id="ARBA00022989"/>
    </source>
</evidence>
<dbReference type="SUPFAM" id="SSF56176">
    <property type="entry name" value="FAD-binding/transporter-associated domain-like"/>
    <property type="match status" value="1"/>
</dbReference>
<evidence type="ECO:0000256" key="26">
    <source>
        <dbReference type="SAM" id="Phobius"/>
    </source>
</evidence>
<keyword evidence="11" id="KW-0256">Endoplasmic reticulum</keyword>
<evidence type="ECO:0000256" key="13">
    <source>
        <dbReference type="ARBA" id="ARBA00022857"/>
    </source>
</evidence>
<feature type="transmembrane region" description="Helical" evidence="26">
    <location>
        <begin position="21"/>
        <end position="40"/>
    </location>
</feature>
<evidence type="ECO:0000256" key="22">
    <source>
        <dbReference type="ARBA" id="ARBA00052927"/>
    </source>
</evidence>
<dbReference type="PANTHER" id="PTHR10801">
    <property type="entry name" value="24-DEHYDROCHOLESTEROL REDUCTASE"/>
    <property type="match status" value="1"/>
</dbReference>
<evidence type="ECO:0000256" key="19">
    <source>
        <dbReference type="ARBA" id="ARBA00023166"/>
    </source>
</evidence>
<evidence type="ECO:0000256" key="15">
    <source>
        <dbReference type="ARBA" id="ARBA00023002"/>
    </source>
</evidence>
<keyword evidence="9 26" id="KW-0812">Transmembrane</keyword>
<keyword evidence="15" id="KW-0560">Oxidoreductase</keyword>
<dbReference type="InterPro" id="IPR040165">
    <property type="entry name" value="Diminuto-like"/>
</dbReference>
<evidence type="ECO:0000256" key="21">
    <source>
        <dbReference type="ARBA" id="ARBA00051033"/>
    </source>
</evidence>
<comment type="function">
    <text evidence="23">Catalyzes the reduction of the delta-24 double bond of sterol intermediates during cholesterol biosynthesis. In addition to its cholesterol-synthesizing activity, can protect cells from oxidative stress by reducing caspase 3 activity during apoptosis induced by oxidative stress. Also protects against amyloid-beta peptide-induced apoptosis.</text>
</comment>
<evidence type="ECO:0000256" key="12">
    <source>
        <dbReference type="ARBA" id="ARBA00022827"/>
    </source>
</evidence>
<keyword evidence="18 26" id="KW-0472">Membrane</keyword>
<evidence type="ECO:0000256" key="10">
    <source>
        <dbReference type="ARBA" id="ARBA00022729"/>
    </source>
</evidence>
<organism evidence="28 29">
    <name type="scientific">Ditylenchus dipsaci</name>
    <dbReference type="NCBI Taxonomy" id="166011"/>
    <lineage>
        <taxon>Eukaryota</taxon>
        <taxon>Metazoa</taxon>
        <taxon>Ecdysozoa</taxon>
        <taxon>Nematoda</taxon>
        <taxon>Chromadorea</taxon>
        <taxon>Rhabditida</taxon>
        <taxon>Tylenchina</taxon>
        <taxon>Tylenchomorpha</taxon>
        <taxon>Sphaerularioidea</taxon>
        <taxon>Anguinidae</taxon>
        <taxon>Anguininae</taxon>
        <taxon>Ditylenchus</taxon>
    </lineage>
</organism>
<evidence type="ECO:0000256" key="17">
    <source>
        <dbReference type="ARBA" id="ARBA00023098"/>
    </source>
</evidence>
<keyword evidence="10" id="KW-0732">Signal</keyword>
<dbReference type="GO" id="GO:0005789">
    <property type="term" value="C:endoplasmic reticulum membrane"/>
    <property type="evidence" value="ECO:0007669"/>
    <property type="project" value="UniProtKB-SubCell"/>
</dbReference>
<dbReference type="Proteomes" id="UP000887574">
    <property type="component" value="Unplaced"/>
</dbReference>
<dbReference type="AlphaFoldDB" id="A0A915E6H1"/>
<evidence type="ECO:0000256" key="20">
    <source>
        <dbReference type="ARBA" id="ARBA00023221"/>
    </source>
</evidence>
<dbReference type="InterPro" id="IPR036318">
    <property type="entry name" value="FAD-bd_PCMH-like_sf"/>
</dbReference>
<dbReference type="InterPro" id="IPR016169">
    <property type="entry name" value="FAD-bd_PCMH_sub2"/>
</dbReference>
<keyword evidence="20" id="KW-0753">Steroid metabolism</keyword>
<dbReference type="EC" id="1.3.1.72" evidence="4"/>
<dbReference type="WBParaSite" id="jg2628">
    <property type="protein sequence ID" value="jg2628"/>
    <property type="gene ID" value="jg2628"/>
</dbReference>
<dbReference type="FunFam" id="3.30.465.10:FF:000032">
    <property type="entry name" value="Delta(24)-sterol reductase"/>
    <property type="match status" value="1"/>
</dbReference>
<evidence type="ECO:0000256" key="8">
    <source>
        <dbReference type="ARBA" id="ARBA00022630"/>
    </source>
</evidence>
<evidence type="ECO:0000256" key="2">
    <source>
        <dbReference type="ARBA" id="ARBA00004194"/>
    </source>
</evidence>
<keyword evidence="19" id="KW-1207">Sterol metabolism</keyword>
<reference evidence="29" key="1">
    <citation type="submission" date="2022-11" db="UniProtKB">
        <authorList>
            <consortium name="WormBaseParasite"/>
        </authorList>
    </citation>
    <scope>IDENTIFICATION</scope>
</reference>
<dbReference type="GO" id="GO:0000246">
    <property type="term" value="F:Delta24(24-1) sterol reductase activity"/>
    <property type="evidence" value="ECO:0007669"/>
    <property type="project" value="TreeGrafter"/>
</dbReference>
<keyword evidence="17" id="KW-0443">Lipid metabolism</keyword>
<keyword evidence="12" id="KW-0274">FAD</keyword>
<dbReference type="GO" id="GO:0000139">
    <property type="term" value="C:Golgi membrane"/>
    <property type="evidence" value="ECO:0007669"/>
    <property type="project" value="UniProtKB-SubCell"/>
</dbReference>
<name>A0A915E6H1_9BILA</name>
<dbReference type="PANTHER" id="PTHR10801:SF2">
    <property type="entry name" value="FAD-BINDING PCMH-TYPE DOMAIN-CONTAINING PROTEIN"/>
    <property type="match status" value="1"/>
</dbReference>
<protein>
    <recommendedName>
        <fullName evidence="5">Delta(24)-sterol reductase</fullName>
        <ecNumber evidence="4">1.3.1.72</ecNumber>
    </recommendedName>
    <alternativeName>
        <fullName evidence="24">24-dehydrocholesterol reductase</fullName>
    </alternativeName>
    <alternativeName>
        <fullName evidence="25">3-beta-hydroxysterol Delta-24-reductase</fullName>
    </alternativeName>
</protein>
<dbReference type="GO" id="GO:0071949">
    <property type="term" value="F:FAD binding"/>
    <property type="evidence" value="ECO:0007669"/>
    <property type="project" value="InterPro"/>
</dbReference>
<dbReference type="GO" id="GO:0008203">
    <property type="term" value="P:cholesterol metabolic process"/>
    <property type="evidence" value="ECO:0007669"/>
    <property type="project" value="UniProtKB-KW"/>
</dbReference>
<keyword evidence="16" id="KW-0333">Golgi apparatus</keyword>
<evidence type="ECO:0000313" key="28">
    <source>
        <dbReference type="Proteomes" id="UP000887574"/>
    </source>
</evidence>
<keyword evidence="7" id="KW-0153">Cholesterol metabolism</keyword>
<keyword evidence="8" id="KW-0285">Flavoprotein</keyword>
<evidence type="ECO:0000256" key="5">
    <source>
        <dbReference type="ARBA" id="ARBA00019086"/>
    </source>
</evidence>
<comment type="catalytic activity">
    <reaction evidence="22">
        <text>5alpha-cholest-8-en-3beta-ol + NADP(+) = zymosterol + NADPH + H(+)</text>
        <dbReference type="Rhea" id="RHEA:36399"/>
        <dbReference type="ChEBI" id="CHEBI:15378"/>
        <dbReference type="ChEBI" id="CHEBI:16608"/>
        <dbReference type="ChEBI" id="CHEBI:18252"/>
        <dbReference type="ChEBI" id="CHEBI:57783"/>
        <dbReference type="ChEBI" id="CHEBI:58349"/>
        <dbReference type="EC" id="1.3.1.72"/>
    </reaction>
    <physiologicalReaction direction="right-to-left" evidence="22">
        <dbReference type="Rhea" id="RHEA:36401"/>
    </physiologicalReaction>
</comment>